<accession>A0A8S0TZ47</accession>
<dbReference type="GO" id="GO:0020037">
    <property type="term" value="F:heme binding"/>
    <property type="evidence" value="ECO:0007669"/>
    <property type="project" value="InterPro"/>
</dbReference>
<dbReference type="GO" id="GO:0016705">
    <property type="term" value="F:oxidoreductase activity, acting on paired donors, with incorporation or reduction of molecular oxygen"/>
    <property type="evidence" value="ECO:0007669"/>
    <property type="project" value="InterPro"/>
</dbReference>
<dbReference type="Proteomes" id="UP000594638">
    <property type="component" value="Unassembled WGS sequence"/>
</dbReference>
<comment type="caution">
    <text evidence="1">The sequence shown here is derived from an EMBL/GenBank/DDBJ whole genome shotgun (WGS) entry which is preliminary data.</text>
</comment>
<dbReference type="EMBL" id="CACTIH010007316">
    <property type="protein sequence ID" value="CAA3009372.1"/>
    <property type="molecule type" value="Genomic_DNA"/>
</dbReference>
<dbReference type="AlphaFoldDB" id="A0A8S0TZ47"/>
<reference evidence="1 2" key="1">
    <citation type="submission" date="2019-12" db="EMBL/GenBank/DDBJ databases">
        <authorList>
            <person name="Alioto T."/>
            <person name="Alioto T."/>
            <person name="Gomez Garrido J."/>
        </authorList>
    </citation>
    <scope>NUCLEOTIDE SEQUENCE [LARGE SCALE GENOMIC DNA]</scope>
</reference>
<dbReference type="Pfam" id="PF00067">
    <property type="entry name" value="p450"/>
    <property type="match status" value="1"/>
</dbReference>
<dbReference type="GO" id="GO:0005506">
    <property type="term" value="F:iron ion binding"/>
    <property type="evidence" value="ECO:0007669"/>
    <property type="project" value="InterPro"/>
</dbReference>
<proteinExistence type="predicted"/>
<gene>
    <name evidence="1" type="ORF">OLEA9_A015426</name>
</gene>
<dbReference type="Gene3D" id="1.10.630.10">
    <property type="entry name" value="Cytochrome P450"/>
    <property type="match status" value="1"/>
</dbReference>
<dbReference type="InterPro" id="IPR036396">
    <property type="entry name" value="Cyt_P450_sf"/>
</dbReference>
<protein>
    <submittedName>
        <fullName evidence="1">Allene oxide synthase 1, chloroplastic-like</fullName>
    </submittedName>
</protein>
<keyword evidence="2" id="KW-1185">Reference proteome</keyword>
<dbReference type="OrthoDB" id="2789670at2759"/>
<organism evidence="1 2">
    <name type="scientific">Olea europaea subsp. europaea</name>
    <dbReference type="NCBI Taxonomy" id="158383"/>
    <lineage>
        <taxon>Eukaryota</taxon>
        <taxon>Viridiplantae</taxon>
        <taxon>Streptophyta</taxon>
        <taxon>Embryophyta</taxon>
        <taxon>Tracheophyta</taxon>
        <taxon>Spermatophyta</taxon>
        <taxon>Magnoliopsida</taxon>
        <taxon>eudicotyledons</taxon>
        <taxon>Gunneridae</taxon>
        <taxon>Pentapetalae</taxon>
        <taxon>asterids</taxon>
        <taxon>lamiids</taxon>
        <taxon>Lamiales</taxon>
        <taxon>Oleaceae</taxon>
        <taxon>Oleeae</taxon>
        <taxon>Olea</taxon>
    </lineage>
</organism>
<dbReference type="GO" id="GO:0004497">
    <property type="term" value="F:monooxygenase activity"/>
    <property type="evidence" value="ECO:0007669"/>
    <property type="project" value="InterPro"/>
</dbReference>
<evidence type="ECO:0000313" key="1">
    <source>
        <dbReference type="EMBL" id="CAA3009372.1"/>
    </source>
</evidence>
<name>A0A8S0TZ47_OLEEU</name>
<dbReference type="Gramene" id="OE9A015426T1">
    <property type="protein sequence ID" value="OE9A015426C1"/>
    <property type="gene ID" value="OE9A015426"/>
</dbReference>
<dbReference type="SUPFAM" id="SSF48264">
    <property type="entry name" value="Cytochrome P450"/>
    <property type="match status" value="1"/>
</dbReference>
<evidence type="ECO:0000313" key="2">
    <source>
        <dbReference type="Proteomes" id="UP000594638"/>
    </source>
</evidence>
<sequence length="114" mass="12682">MKLKNLVHHEKRLATISSSPLASIHLVSAVQSAGGKVTMASMELMPLMKSIVYESLRIKPPVPLQYARAKRDFVIESHSAAFATKDPKIFDRADEFVPKRFIGEGGEKLLKHVL</sequence>
<dbReference type="InterPro" id="IPR001128">
    <property type="entry name" value="Cyt_P450"/>
</dbReference>